<feature type="domain" description="N-acetyltransferase" evidence="1">
    <location>
        <begin position="40"/>
        <end position="174"/>
    </location>
</feature>
<reference evidence="2" key="1">
    <citation type="submission" date="2018-05" db="EMBL/GenBank/DDBJ databases">
        <authorList>
            <person name="Lanie J.A."/>
            <person name="Ng W.-L."/>
            <person name="Kazmierczak K.M."/>
            <person name="Andrzejewski T.M."/>
            <person name="Davidsen T.M."/>
            <person name="Wayne K.J."/>
            <person name="Tettelin H."/>
            <person name="Glass J.I."/>
            <person name="Rusch D."/>
            <person name="Podicherti R."/>
            <person name="Tsui H.-C.T."/>
            <person name="Winkler M.E."/>
        </authorList>
    </citation>
    <scope>NUCLEOTIDE SEQUENCE</scope>
</reference>
<sequence>VTARRAVAVALYCALAKDPFYRTIAGAQRHDPSIFETALVRYFEYALDEAEAIGRLVVDEEQLGAAAWFLPIAPRVAHEAKTKKERVLYEVLSEAGLVAYQQITEFMSQQRSRVCIASNAWYLSIIGIAPQAQGRGLGRKLLEPMLAEADAATASCYLETFSMRNVTFYTRLGF</sequence>
<dbReference type="CDD" id="cd04301">
    <property type="entry name" value="NAT_SF"/>
    <property type="match status" value="1"/>
</dbReference>
<dbReference type="PANTHER" id="PTHR42791">
    <property type="entry name" value="GNAT FAMILY ACETYLTRANSFERASE"/>
    <property type="match status" value="1"/>
</dbReference>
<protein>
    <recommendedName>
        <fullName evidence="1">N-acetyltransferase domain-containing protein</fullName>
    </recommendedName>
</protein>
<dbReference type="SUPFAM" id="SSF55729">
    <property type="entry name" value="Acyl-CoA N-acyltransferases (Nat)"/>
    <property type="match status" value="1"/>
</dbReference>
<dbReference type="InterPro" id="IPR052523">
    <property type="entry name" value="Trichothecene_AcTrans"/>
</dbReference>
<dbReference type="Pfam" id="PF13508">
    <property type="entry name" value="Acetyltransf_7"/>
    <property type="match status" value="1"/>
</dbReference>
<proteinExistence type="predicted"/>
<dbReference type="PROSITE" id="PS51186">
    <property type="entry name" value="GNAT"/>
    <property type="match status" value="1"/>
</dbReference>
<feature type="non-terminal residue" evidence="2">
    <location>
        <position position="1"/>
    </location>
</feature>
<dbReference type="GO" id="GO:0016747">
    <property type="term" value="F:acyltransferase activity, transferring groups other than amino-acyl groups"/>
    <property type="evidence" value="ECO:0007669"/>
    <property type="project" value="InterPro"/>
</dbReference>
<dbReference type="Gene3D" id="3.40.630.30">
    <property type="match status" value="1"/>
</dbReference>
<evidence type="ECO:0000313" key="2">
    <source>
        <dbReference type="EMBL" id="SVD16331.1"/>
    </source>
</evidence>
<dbReference type="InterPro" id="IPR016181">
    <property type="entry name" value="Acyl_CoA_acyltransferase"/>
</dbReference>
<dbReference type="PANTHER" id="PTHR42791:SF1">
    <property type="entry name" value="N-ACETYLTRANSFERASE DOMAIN-CONTAINING PROTEIN"/>
    <property type="match status" value="1"/>
</dbReference>
<feature type="non-terminal residue" evidence="2">
    <location>
        <position position="174"/>
    </location>
</feature>
<dbReference type="AlphaFoldDB" id="A0A382T4X0"/>
<accession>A0A382T4X0</accession>
<organism evidence="2">
    <name type="scientific">marine metagenome</name>
    <dbReference type="NCBI Taxonomy" id="408172"/>
    <lineage>
        <taxon>unclassified sequences</taxon>
        <taxon>metagenomes</taxon>
        <taxon>ecological metagenomes</taxon>
    </lineage>
</organism>
<gene>
    <name evidence="2" type="ORF">METZ01_LOCUS369185</name>
</gene>
<name>A0A382T4X0_9ZZZZ</name>
<evidence type="ECO:0000259" key="1">
    <source>
        <dbReference type="PROSITE" id="PS51186"/>
    </source>
</evidence>
<dbReference type="InterPro" id="IPR000182">
    <property type="entry name" value="GNAT_dom"/>
</dbReference>
<dbReference type="EMBL" id="UINC01133411">
    <property type="protein sequence ID" value="SVD16331.1"/>
    <property type="molecule type" value="Genomic_DNA"/>
</dbReference>